<gene>
    <name evidence="9" type="ORF">ACFSL2_02820</name>
</gene>
<evidence type="ECO:0000256" key="4">
    <source>
        <dbReference type="ARBA" id="ARBA00022692"/>
    </source>
</evidence>
<dbReference type="PANTHER" id="PTHR23513">
    <property type="entry name" value="INTEGRAL MEMBRANE EFFLUX PROTEIN-RELATED"/>
    <property type="match status" value="1"/>
</dbReference>
<feature type="transmembrane region" description="Helical" evidence="7">
    <location>
        <begin position="221"/>
        <end position="244"/>
    </location>
</feature>
<dbReference type="PROSITE" id="PS50850">
    <property type="entry name" value="MFS"/>
    <property type="match status" value="1"/>
</dbReference>
<comment type="subcellular location">
    <subcellularLocation>
        <location evidence="1">Cell membrane</location>
        <topology evidence="1">Multi-pass membrane protein</topology>
    </subcellularLocation>
</comment>
<dbReference type="InterPro" id="IPR020846">
    <property type="entry name" value="MFS_dom"/>
</dbReference>
<keyword evidence="4 7" id="KW-0812">Transmembrane</keyword>
<dbReference type="CDD" id="cd06173">
    <property type="entry name" value="MFS_MefA_like"/>
    <property type="match status" value="1"/>
</dbReference>
<dbReference type="InterPro" id="IPR036259">
    <property type="entry name" value="MFS_trans_sf"/>
</dbReference>
<dbReference type="Proteomes" id="UP001597338">
    <property type="component" value="Unassembled WGS sequence"/>
</dbReference>
<feature type="transmembrane region" description="Helical" evidence="7">
    <location>
        <begin position="279"/>
        <end position="300"/>
    </location>
</feature>
<keyword evidence="10" id="KW-1185">Reference proteome</keyword>
<evidence type="ECO:0000256" key="2">
    <source>
        <dbReference type="ARBA" id="ARBA00022448"/>
    </source>
</evidence>
<evidence type="ECO:0000313" key="9">
    <source>
        <dbReference type="EMBL" id="MFD2024434.1"/>
    </source>
</evidence>
<keyword evidence="3" id="KW-1003">Cell membrane</keyword>
<proteinExistence type="predicted"/>
<name>A0ABW4V1J4_9MICO</name>
<feature type="domain" description="Major facilitator superfamily (MFS) profile" evidence="8">
    <location>
        <begin position="11"/>
        <end position="397"/>
    </location>
</feature>
<protein>
    <submittedName>
        <fullName evidence="9">MFS transporter</fullName>
    </submittedName>
</protein>
<dbReference type="Gene3D" id="1.20.1250.20">
    <property type="entry name" value="MFS general substrate transporter like domains"/>
    <property type="match status" value="1"/>
</dbReference>
<evidence type="ECO:0000256" key="1">
    <source>
        <dbReference type="ARBA" id="ARBA00004651"/>
    </source>
</evidence>
<feature type="transmembrane region" description="Helical" evidence="7">
    <location>
        <begin position="346"/>
        <end position="367"/>
    </location>
</feature>
<feature type="transmembrane region" description="Helical" evidence="7">
    <location>
        <begin position="46"/>
        <end position="66"/>
    </location>
</feature>
<feature type="transmembrane region" description="Helical" evidence="7">
    <location>
        <begin position="250"/>
        <end position="272"/>
    </location>
</feature>
<keyword evidence="6 7" id="KW-0472">Membrane</keyword>
<comment type="caution">
    <text evidence="9">The sequence shown here is derived from an EMBL/GenBank/DDBJ whole genome shotgun (WGS) entry which is preliminary data.</text>
</comment>
<reference evidence="10" key="1">
    <citation type="journal article" date="2019" name="Int. J. Syst. Evol. Microbiol.">
        <title>The Global Catalogue of Microorganisms (GCM) 10K type strain sequencing project: providing services to taxonomists for standard genome sequencing and annotation.</title>
        <authorList>
            <consortium name="The Broad Institute Genomics Platform"/>
            <consortium name="The Broad Institute Genome Sequencing Center for Infectious Disease"/>
            <person name="Wu L."/>
            <person name="Ma J."/>
        </authorList>
    </citation>
    <scope>NUCLEOTIDE SEQUENCE [LARGE SCALE GENOMIC DNA]</scope>
    <source>
        <strain evidence="10">CCM 7043</strain>
    </source>
</reference>
<dbReference type="EMBL" id="JBHUHF010000001">
    <property type="protein sequence ID" value="MFD2024434.1"/>
    <property type="molecule type" value="Genomic_DNA"/>
</dbReference>
<feature type="transmembrane region" description="Helical" evidence="7">
    <location>
        <begin position="306"/>
        <end position="326"/>
    </location>
</feature>
<keyword evidence="2" id="KW-0813">Transport</keyword>
<accession>A0ABW4V1J4</accession>
<evidence type="ECO:0000256" key="7">
    <source>
        <dbReference type="SAM" id="Phobius"/>
    </source>
</evidence>
<evidence type="ECO:0000259" key="8">
    <source>
        <dbReference type="PROSITE" id="PS50850"/>
    </source>
</evidence>
<sequence length="406" mass="42142">MASTPDRLPARYWRLWWAGAIDNVGTGALVTALPLLAVTLTIDPRLISMVAAASFVPWLLFALPAGAVVDRYSRIGLMRASQVFQAVVVAALAVLVATGVMGIASLMVGAFLLGVGQVVFGVASQSVMPEIVEGKLLARANARQYLATTIGQSFIGPPIGSLLFGLAIALPFGLDVAALVISLLLLTKLRGAPPPRGTAQPTRRAVLEGLRWLAGHRLLRTLALLLGVNTFCFQLGNVTLVLLVTQELGVTAAGYGVLLAVAAVGSILGGLLTGRLVAVFGQIPVLAVALALNAATFIALGLSPDAGTLAGLLALSGLATAIWNVVTVTLRHELVPVTLLGRVNSVYRLLGWGLIPLGALAGGMVAHEISIRAGYPIAGGLRLLALLTSLPLLVRVYRQGQRPRST</sequence>
<evidence type="ECO:0000256" key="5">
    <source>
        <dbReference type="ARBA" id="ARBA00022989"/>
    </source>
</evidence>
<dbReference type="RefSeq" id="WP_377196375.1">
    <property type="nucleotide sequence ID" value="NZ_JBHUHF010000001.1"/>
</dbReference>
<evidence type="ECO:0000256" key="6">
    <source>
        <dbReference type="ARBA" id="ARBA00023136"/>
    </source>
</evidence>
<dbReference type="Pfam" id="PF05977">
    <property type="entry name" value="MFS_3"/>
    <property type="match status" value="1"/>
</dbReference>
<evidence type="ECO:0000256" key="3">
    <source>
        <dbReference type="ARBA" id="ARBA00022475"/>
    </source>
</evidence>
<dbReference type="SUPFAM" id="SSF103473">
    <property type="entry name" value="MFS general substrate transporter"/>
    <property type="match status" value="1"/>
</dbReference>
<keyword evidence="5 7" id="KW-1133">Transmembrane helix</keyword>
<feature type="transmembrane region" description="Helical" evidence="7">
    <location>
        <begin position="373"/>
        <end position="394"/>
    </location>
</feature>
<evidence type="ECO:0000313" key="10">
    <source>
        <dbReference type="Proteomes" id="UP001597338"/>
    </source>
</evidence>
<dbReference type="PANTHER" id="PTHR23513:SF6">
    <property type="entry name" value="MAJOR FACILITATOR SUPERFAMILY ASSOCIATED DOMAIN-CONTAINING PROTEIN"/>
    <property type="match status" value="1"/>
</dbReference>
<dbReference type="InterPro" id="IPR010290">
    <property type="entry name" value="TM_effector"/>
</dbReference>
<feature type="transmembrane region" description="Helical" evidence="7">
    <location>
        <begin position="162"/>
        <end position="186"/>
    </location>
</feature>
<organism evidence="9 10">
    <name type="scientific">Promicromonospora aerolata</name>
    <dbReference type="NCBI Taxonomy" id="195749"/>
    <lineage>
        <taxon>Bacteria</taxon>
        <taxon>Bacillati</taxon>
        <taxon>Actinomycetota</taxon>
        <taxon>Actinomycetes</taxon>
        <taxon>Micrococcales</taxon>
        <taxon>Promicromonosporaceae</taxon>
        <taxon>Promicromonospora</taxon>
    </lineage>
</organism>
<feature type="transmembrane region" description="Helical" evidence="7">
    <location>
        <begin position="12"/>
        <end position="40"/>
    </location>
</feature>
<feature type="transmembrane region" description="Helical" evidence="7">
    <location>
        <begin position="87"/>
        <end position="120"/>
    </location>
</feature>